<gene>
    <name evidence="1" type="ORF">I5803_13870</name>
</gene>
<evidence type="ECO:0000313" key="2">
    <source>
        <dbReference type="Proteomes" id="UP000651050"/>
    </source>
</evidence>
<accession>A0A931MHT9</accession>
<reference evidence="1" key="1">
    <citation type="submission" date="2020-11" db="EMBL/GenBank/DDBJ databases">
        <title>Bacterial whole genome sequence for Caenimonas sp. DR4.4.</title>
        <authorList>
            <person name="Le V."/>
            <person name="Ko S.-R."/>
            <person name="Ahn C.-Y."/>
            <person name="Oh H.-M."/>
        </authorList>
    </citation>
    <scope>NUCLEOTIDE SEQUENCE</scope>
    <source>
        <strain evidence="1">DR4.4</strain>
    </source>
</reference>
<name>A0A931MHT9_9BURK</name>
<comment type="caution">
    <text evidence="1">The sequence shown here is derived from an EMBL/GenBank/DDBJ whole genome shotgun (WGS) entry which is preliminary data.</text>
</comment>
<evidence type="ECO:0000313" key="1">
    <source>
        <dbReference type="EMBL" id="MBG9389119.1"/>
    </source>
</evidence>
<dbReference type="Proteomes" id="UP000651050">
    <property type="component" value="Unassembled WGS sequence"/>
</dbReference>
<organism evidence="1 2">
    <name type="scientific">Caenimonas aquaedulcis</name>
    <dbReference type="NCBI Taxonomy" id="2793270"/>
    <lineage>
        <taxon>Bacteria</taxon>
        <taxon>Pseudomonadati</taxon>
        <taxon>Pseudomonadota</taxon>
        <taxon>Betaproteobacteria</taxon>
        <taxon>Burkholderiales</taxon>
        <taxon>Comamonadaceae</taxon>
        <taxon>Caenimonas</taxon>
    </lineage>
</organism>
<dbReference type="RefSeq" id="WP_196986933.1">
    <property type="nucleotide sequence ID" value="NZ_JADWYS010000001.1"/>
</dbReference>
<keyword evidence="2" id="KW-1185">Reference proteome</keyword>
<proteinExistence type="predicted"/>
<sequence length="55" mass="6040">MFALFAPLTRLFALRPAVATAGVARRLMESAGARSDARQAEELRSAAYAYLRVVR</sequence>
<dbReference type="EMBL" id="JADWYS010000001">
    <property type="protein sequence ID" value="MBG9389119.1"/>
    <property type="molecule type" value="Genomic_DNA"/>
</dbReference>
<protein>
    <submittedName>
        <fullName evidence="1">Uncharacterized protein</fullName>
    </submittedName>
</protein>
<dbReference type="AlphaFoldDB" id="A0A931MHT9"/>